<feature type="transmembrane region" description="Helical" evidence="2">
    <location>
        <begin position="329"/>
        <end position="350"/>
    </location>
</feature>
<dbReference type="InterPro" id="IPR029164">
    <property type="entry name" value="PIG-Y"/>
</dbReference>
<evidence type="ECO:0000313" key="3">
    <source>
        <dbReference type="EMBL" id="KAJ2004130.1"/>
    </source>
</evidence>
<feature type="region of interest" description="Disordered" evidence="1">
    <location>
        <begin position="163"/>
        <end position="183"/>
    </location>
</feature>
<reference evidence="3" key="1">
    <citation type="submission" date="2022-07" db="EMBL/GenBank/DDBJ databases">
        <title>Phylogenomic reconstructions and comparative analyses of Kickxellomycotina fungi.</title>
        <authorList>
            <person name="Reynolds N.K."/>
            <person name="Stajich J.E."/>
            <person name="Barry K."/>
            <person name="Grigoriev I.V."/>
            <person name="Crous P."/>
            <person name="Smith M.E."/>
        </authorList>
    </citation>
    <scope>NUCLEOTIDE SEQUENCE</scope>
    <source>
        <strain evidence="3">IMI 214461</strain>
    </source>
</reference>
<gene>
    <name evidence="3" type="ORF">H4R26_002688</name>
</gene>
<evidence type="ECO:0000256" key="1">
    <source>
        <dbReference type="SAM" id="MobiDB-lite"/>
    </source>
</evidence>
<name>A0A9W8BDY3_9FUNG</name>
<keyword evidence="2" id="KW-1133">Transmembrane helix</keyword>
<dbReference type="AlphaFoldDB" id="A0A9W8BDY3"/>
<evidence type="ECO:0000256" key="2">
    <source>
        <dbReference type="SAM" id="Phobius"/>
    </source>
</evidence>
<dbReference type="PANTHER" id="PTHR36485:SF1">
    <property type="entry name" value="TRANSMEMBRANE PROTEIN"/>
    <property type="match status" value="1"/>
</dbReference>
<accession>A0A9W8BDY3</accession>
<organism evidence="3 4">
    <name type="scientific">Coemansia thaxteri</name>
    <dbReference type="NCBI Taxonomy" id="2663907"/>
    <lineage>
        <taxon>Eukaryota</taxon>
        <taxon>Fungi</taxon>
        <taxon>Fungi incertae sedis</taxon>
        <taxon>Zoopagomycota</taxon>
        <taxon>Kickxellomycotina</taxon>
        <taxon>Kickxellomycetes</taxon>
        <taxon>Kickxellales</taxon>
        <taxon>Kickxellaceae</taxon>
        <taxon>Coemansia</taxon>
    </lineage>
</organism>
<keyword evidence="2" id="KW-0812">Transmembrane</keyword>
<protein>
    <submittedName>
        <fullName evidence="3">Uncharacterized protein</fullName>
    </submittedName>
</protein>
<comment type="caution">
    <text evidence="3">The sequence shown here is derived from an EMBL/GenBank/DDBJ whole genome shotgun (WGS) entry which is preliminary data.</text>
</comment>
<keyword evidence="2" id="KW-0472">Membrane</keyword>
<sequence length="400" mass="44047">MKSITSAIRPRKRRLTNDSTSGSLANAKSGAALLRKEPSKLSASEELPVRLHRLNSASTTTADSITAAEDIGSGVYELKDRMSRRDHMASNTSLDYAMALDTTQSTGRYVNADLPVLSKTPSASLYESMHYQPLYEDAGYDGALPAETSIRRRSMAARTSGRFELGAGSNDSPQDVSLATAAESGAESRSGGLFSYVHRLPLHFLGFGRHTSSRVTQSEPPAATATATTTTVECADVDGRWVDHNGNPVRRYTHEPSLLSEPMVEPSNASFFSSDYGLLKRVSSTPGNLSLFRAHLVDPFSHPEFRAPPRYTRHQPVRLLANEPDDTPLYGYALLVLTSVLFVFSMYSLVVSKFMPYTGIAFLDAVKDDRYYCLLMPITGLSFTFAVFWNWLGMKVFRHN</sequence>
<dbReference type="PANTHER" id="PTHR36485">
    <property type="entry name" value="OS01G0939000 PROTEIN"/>
    <property type="match status" value="1"/>
</dbReference>
<evidence type="ECO:0000313" key="4">
    <source>
        <dbReference type="Proteomes" id="UP001150907"/>
    </source>
</evidence>
<dbReference type="EMBL" id="JANBQF010000174">
    <property type="protein sequence ID" value="KAJ2004130.1"/>
    <property type="molecule type" value="Genomic_DNA"/>
</dbReference>
<feature type="region of interest" description="Disordered" evidence="1">
    <location>
        <begin position="1"/>
        <end position="44"/>
    </location>
</feature>
<feature type="transmembrane region" description="Helical" evidence="2">
    <location>
        <begin position="371"/>
        <end position="392"/>
    </location>
</feature>
<dbReference type="OrthoDB" id="2157498at2759"/>
<dbReference type="Pfam" id="PF15159">
    <property type="entry name" value="PIG-Y"/>
    <property type="match status" value="1"/>
</dbReference>
<feature type="compositionally biased region" description="Polar residues" evidence="1">
    <location>
        <begin position="17"/>
        <end position="26"/>
    </location>
</feature>
<dbReference type="Proteomes" id="UP001150907">
    <property type="component" value="Unassembled WGS sequence"/>
</dbReference>
<proteinExistence type="predicted"/>
<keyword evidence="4" id="KW-1185">Reference proteome</keyword>